<sequence>MDFDFQIYNSVLKMKLGQGHTSTIKEFLYTWDFLIGIAHLQSFRTNGNEIFAEIKSAFHMNFKILNDALNDLNGQIRPFDNGRSIHRKKDIIIPQLLQVLSDAEFTYVMSFLDDRLSQNIEGQLPGEFIGQINKILSKTITFSLEIPPRREIEMIENASDFVSNATDFLNHFNLKSNDKNNEINIRGALNYVCFYVSEMIISNLKSHDDTKKLIAIHCINHIKTLDFYNTYVRYYQKNYNDMIKRKLENSQTSIIIEPFHVNPNELKFYPIPMIKGYSELNENQDDNHDDHFCYNESDDDFSMIDNLIVNF</sequence>
<organism evidence="1 2">
    <name type="scientific">Tritrichomonas foetus</name>
    <dbReference type="NCBI Taxonomy" id="1144522"/>
    <lineage>
        <taxon>Eukaryota</taxon>
        <taxon>Metamonada</taxon>
        <taxon>Parabasalia</taxon>
        <taxon>Tritrichomonadida</taxon>
        <taxon>Tritrichomonadidae</taxon>
        <taxon>Tritrichomonas</taxon>
    </lineage>
</organism>
<accession>A0A1J4JDR2</accession>
<dbReference type="RefSeq" id="XP_068349930.1">
    <property type="nucleotide sequence ID" value="XM_068511139.1"/>
</dbReference>
<evidence type="ECO:0000313" key="1">
    <source>
        <dbReference type="EMBL" id="OHS96793.1"/>
    </source>
</evidence>
<dbReference type="VEuPathDB" id="TrichDB:TRFO_36942"/>
<protein>
    <submittedName>
        <fullName evidence="1">Uncharacterized protein</fullName>
    </submittedName>
</protein>
<dbReference type="GeneID" id="94845843"/>
<dbReference type="EMBL" id="MLAK01001151">
    <property type="protein sequence ID" value="OHS96793.1"/>
    <property type="molecule type" value="Genomic_DNA"/>
</dbReference>
<dbReference type="AlphaFoldDB" id="A0A1J4JDR2"/>
<gene>
    <name evidence="1" type="ORF">TRFO_36942</name>
</gene>
<name>A0A1J4JDR2_9EUKA</name>
<proteinExistence type="predicted"/>
<dbReference type="Proteomes" id="UP000179807">
    <property type="component" value="Unassembled WGS sequence"/>
</dbReference>
<comment type="caution">
    <text evidence="1">The sequence shown here is derived from an EMBL/GenBank/DDBJ whole genome shotgun (WGS) entry which is preliminary data.</text>
</comment>
<evidence type="ECO:0000313" key="2">
    <source>
        <dbReference type="Proteomes" id="UP000179807"/>
    </source>
</evidence>
<keyword evidence="2" id="KW-1185">Reference proteome</keyword>
<reference evidence="1" key="1">
    <citation type="submission" date="2016-10" db="EMBL/GenBank/DDBJ databases">
        <authorList>
            <person name="Benchimol M."/>
            <person name="Almeida L.G."/>
            <person name="Vasconcelos A.T."/>
            <person name="Perreira-Neves A."/>
            <person name="Rosa I.A."/>
            <person name="Tasca T."/>
            <person name="Bogo M.R."/>
            <person name="de Souza W."/>
        </authorList>
    </citation>
    <scope>NUCLEOTIDE SEQUENCE [LARGE SCALE GENOMIC DNA]</scope>
    <source>
        <strain evidence="1">K</strain>
    </source>
</reference>